<protein>
    <submittedName>
        <fullName evidence="2">Uncharacterized protein</fullName>
    </submittedName>
</protein>
<accession>A0AA36IVU9</accession>
<dbReference type="AlphaFoldDB" id="A0AA36IVU9"/>
<proteinExistence type="predicted"/>
<feature type="compositionally biased region" description="Basic and acidic residues" evidence="1">
    <location>
        <begin position="240"/>
        <end position="254"/>
    </location>
</feature>
<sequence length="326" mass="36134">MSSRAFPSLFGGETPELCGSEEEDLRLRLAVLRGRLAAAQLQAAALRGGAALPQALREVEQALDLVAEAESQPSRGSDDDRIDDIDWLSPDVTSGGRAFRKPQAREREGDLSLTAAAFGGPWLPRRLVGSEQDPSKAFEELLLSLEMCRRDRGRYFDQGMECRELILRASRSSSSAPATSRTARATAQAAQAAFAAPRAATPRARLPPLPPKAGRRWDNFWQELTSSDPAILRKSPRRSASREERAKPDAMSRHLEERQELERQLCFWEAETLKLCERSRRADAMLRWAGQVARARQRLDEATFRLLALLTPERAAGAQAKGAKYA</sequence>
<reference evidence="2" key="1">
    <citation type="submission" date="2023-08" db="EMBL/GenBank/DDBJ databases">
        <authorList>
            <person name="Chen Y."/>
            <person name="Shah S."/>
            <person name="Dougan E. K."/>
            <person name="Thang M."/>
            <person name="Chan C."/>
        </authorList>
    </citation>
    <scope>NUCLEOTIDE SEQUENCE</scope>
</reference>
<feature type="region of interest" description="Disordered" evidence="1">
    <location>
        <begin position="231"/>
        <end position="254"/>
    </location>
</feature>
<evidence type="ECO:0000313" key="3">
    <source>
        <dbReference type="Proteomes" id="UP001178507"/>
    </source>
</evidence>
<keyword evidence="3" id="KW-1185">Reference proteome</keyword>
<name>A0AA36IVU9_9DINO</name>
<dbReference type="EMBL" id="CAUJNA010002668">
    <property type="protein sequence ID" value="CAJ1393840.1"/>
    <property type="molecule type" value="Genomic_DNA"/>
</dbReference>
<evidence type="ECO:0000313" key="2">
    <source>
        <dbReference type="EMBL" id="CAJ1393840.1"/>
    </source>
</evidence>
<comment type="caution">
    <text evidence="2">The sequence shown here is derived from an EMBL/GenBank/DDBJ whole genome shotgun (WGS) entry which is preliminary data.</text>
</comment>
<organism evidence="2 3">
    <name type="scientific">Effrenium voratum</name>
    <dbReference type="NCBI Taxonomy" id="2562239"/>
    <lineage>
        <taxon>Eukaryota</taxon>
        <taxon>Sar</taxon>
        <taxon>Alveolata</taxon>
        <taxon>Dinophyceae</taxon>
        <taxon>Suessiales</taxon>
        <taxon>Symbiodiniaceae</taxon>
        <taxon>Effrenium</taxon>
    </lineage>
</organism>
<evidence type="ECO:0000256" key="1">
    <source>
        <dbReference type="SAM" id="MobiDB-lite"/>
    </source>
</evidence>
<dbReference type="Proteomes" id="UP001178507">
    <property type="component" value="Unassembled WGS sequence"/>
</dbReference>
<gene>
    <name evidence="2" type="ORF">EVOR1521_LOCUS18611</name>
</gene>